<dbReference type="InParanoid" id="G2XXM3"/>
<dbReference type="HOGENOM" id="CLU_2454458_0_0_1"/>
<dbReference type="EMBL" id="FQ790275">
    <property type="protein sequence ID" value="CCD45062.1"/>
    <property type="molecule type" value="Genomic_DNA"/>
</dbReference>
<evidence type="ECO:0000313" key="2">
    <source>
        <dbReference type="Proteomes" id="UP000008177"/>
    </source>
</evidence>
<dbReference type="Proteomes" id="UP000008177">
    <property type="component" value="Unplaced contigs"/>
</dbReference>
<gene>
    <name evidence="1" type="ORF">BofuT4_uP007790.1</name>
</gene>
<evidence type="ECO:0000313" key="1">
    <source>
        <dbReference type="EMBL" id="CCD45062.1"/>
    </source>
</evidence>
<reference evidence="2" key="1">
    <citation type="journal article" date="2011" name="PLoS Genet.">
        <title>Genomic analysis of the necrotrophic fungal pathogens Sclerotinia sclerotiorum and Botrytis cinerea.</title>
        <authorList>
            <person name="Amselem J."/>
            <person name="Cuomo C.A."/>
            <person name="van Kan J.A."/>
            <person name="Viaud M."/>
            <person name="Benito E.P."/>
            <person name="Couloux A."/>
            <person name="Coutinho P.M."/>
            <person name="de Vries R.P."/>
            <person name="Dyer P.S."/>
            <person name="Fillinger S."/>
            <person name="Fournier E."/>
            <person name="Gout L."/>
            <person name="Hahn M."/>
            <person name="Kohn L."/>
            <person name="Lapalu N."/>
            <person name="Plummer K.M."/>
            <person name="Pradier J.M."/>
            <person name="Quevillon E."/>
            <person name="Sharon A."/>
            <person name="Simon A."/>
            <person name="ten Have A."/>
            <person name="Tudzynski B."/>
            <person name="Tudzynski P."/>
            <person name="Wincker P."/>
            <person name="Andrew M."/>
            <person name="Anthouard V."/>
            <person name="Beever R.E."/>
            <person name="Beffa R."/>
            <person name="Benoit I."/>
            <person name="Bouzid O."/>
            <person name="Brault B."/>
            <person name="Chen Z."/>
            <person name="Choquer M."/>
            <person name="Collemare J."/>
            <person name="Cotton P."/>
            <person name="Danchin E.G."/>
            <person name="Da Silva C."/>
            <person name="Gautier A."/>
            <person name="Giraud C."/>
            <person name="Giraud T."/>
            <person name="Gonzalez C."/>
            <person name="Grossetete S."/>
            <person name="Guldener U."/>
            <person name="Henrissat B."/>
            <person name="Howlett B.J."/>
            <person name="Kodira C."/>
            <person name="Kretschmer M."/>
            <person name="Lappartient A."/>
            <person name="Leroch M."/>
            <person name="Levis C."/>
            <person name="Mauceli E."/>
            <person name="Neuveglise C."/>
            <person name="Oeser B."/>
            <person name="Pearson M."/>
            <person name="Poulain J."/>
            <person name="Poussereau N."/>
            <person name="Quesneville H."/>
            <person name="Rascle C."/>
            <person name="Schumacher J."/>
            <person name="Segurens B."/>
            <person name="Sexton A."/>
            <person name="Silva E."/>
            <person name="Sirven C."/>
            <person name="Soanes D.M."/>
            <person name="Talbot N.J."/>
            <person name="Templeton M."/>
            <person name="Yandava C."/>
            <person name="Yarden O."/>
            <person name="Zeng Q."/>
            <person name="Rollins J.A."/>
            <person name="Lebrun M.H."/>
            <person name="Dickman M."/>
        </authorList>
    </citation>
    <scope>NUCLEOTIDE SEQUENCE [LARGE SCALE GENOMIC DNA]</scope>
    <source>
        <strain evidence="2">T4</strain>
    </source>
</reference>
<proteinExistence type="predicted"/>
<sequence length="89" mass="9576">MSGISRNSKRHDVGAKMEHPCWHARGKGLTPMAQMRLSQAFSAATTIGANGMWRPHLSMVLCMPHTSGSTVSTVWVTLAYPVQSTGAHA</sequence>
<protein>
    <submittedName>
        <fullName evidence="1">Uncharacterized protein</fullName>
    </submittedName>
</protein>
<dbReference type="AlphaFoldDB" id="G2XXM3"/>
<accession>G2XXM3</accession>
<name>G2XXM3_BOTF4</name>
<organism evidence="1 2">
    <name type="scientific">Botryotinia fuckeliana (strain T4)</name>
    <name type="common">Noble rot fungus</name>
    <name type="synonym">Botrytis cinerea</name>
    <dbReference type="NCBI Taxonomy" id="999810"/>
    <lineage>
        <taxon>Eukaryota</taxon>
        <taxon>Fungi</taxon>
        <taxon>Dikarya</taxon>
        <taxon>Ascomycota</taxon>
        <taxon>Pezizomycotina</taxon>
        <taxon>Leotiomycetes</taxon>
        <taxon>Helotiales</taxon>
        <taxon>Sclerotiniaceae</taxon>
        <taxon>Botrytis</taxon>
    </lineage>
</organism>